<evidence type="ECO:0000313" key="2">
    <source>
        <dbReference type="EMBL" id="CCD83190.1"/>
    </source>
</evidence>
<dbReference type="RefSeq" id="YP_008658432.1">
    <property type="nucleotide sequence ID" value="NC_022563.1"/>
</dbReference>
<evidence type="ECO:0000313" key="1">
    <source>
        <dbReference type="EMBL" id="ABD51441.1"/>
    </source>
</evidence>
<dbReference type="GeneID" id="18158416"/>
<reference evidence="2 3" key="3">
    <citation type="submission" date="2013-10" db="EMBL/GenBank/DDBJ databases">
        <title>The genome of epidemic Squirrel Poxvirus reveals novel virulence genes.</title>
        <authorList>
            <person name="Darby A.C."/>
            <person name="McInnes C.J."/>
            <person name="Kjaer K.H."/>
            <person name="Wood A.R."/>
            <person name="Hughes M."/>
            <person name="Martensen P.M."/>
            <person name="Radford A.D."/>
            <person name="Hall N."/>
            <person name="Chantrey J."/>
        </authorList>
    </citation>
    <scope>NUCLEOTIDE SEQUENCE [LARGE SCALE GENOMIC DNA]</scope>
    <source>
        <strain evidence="2">Red squirrel UK</strain>
    </source>
</reference>
<gene>
    <name evidence="1" type="primary">I5L</name>
    <name evidence="2" type="ORF">SQPV_0070</name>
</gene>
<name>Q1HTU5_9POXV</name>
<dbReference type="EMBL" id="AH015635">
    <property type="protein sequence ID" value="ABD51441.1"/>
    <property type="molecule type" value="Genomic_DNA"/>
</dbReference>
<reference evidence="1" key="1">
    <citation type="journal article" date="2006" name="J. Gen. Virol.">
        <title>Genomic characterization of a novel poxvirus contributing to the decline of the red squirrel (Sciurus vulgaris) in the UK.</title>
        <authorList>
            <person name="McInnes C.J."/>
            <person name="Wood A.R."/>
            <person name="Thomas K."/>
            <person name="Sainsbury A.W."/>
            <person name="Gurnell J."/>
            <person name="Dein F.J."/>
            <person name="Nettleton P.F."/>
        </authorList>
    </citation>
    <scope>NUCLEOTIDE SEQUENCE</scope>
    <source>
        <strain evidence="1">1296/99</strain>
    </source>
</reference>
<reference evidence="2 3" key="2">
    <citation type="submission" date="2011-10" db="EMBL/GenBank/DDBJ databases">
        <authorList>
            <person name="Darby A."/>
        </authorList>
    </citation>
    <scope>NUCLEOTIDE SEQUENCE [LARGE SCALE GENOMIC DNA]</scope>
    <source>
        <strain evidence="2">Red squirrel UK</strain>
    </source>
</reference>
<proteinExistence type="predicted"/>
<sequence>MDKDKSSVIIREPGLVSEILNTIDRLSSQGAAAPRPRGRCELARRVLGLVQLCGVCDTDLTSNATCCKIIISGITKPMRVALDNPSEDLVLCVTCLSNEGNHVIKLVACDNTEAATMLSRGDVLVVSTRLSVVLGGSRQPQGQAASYFITLYHQRGSTATATNIWLDYVQRP</sequence>
<dbReference type="Proteomes" id="UP000144311">
    <property type="component" value="Segment"/>
</dbReference>
<evidence type="ECO:0000313" key="3">
    <source>
        <dbReference type="Proteomes" id="UP000144311"/>
    </source>
</evidence>
<keyword evidence="3" id="KW-1185">Reference proteome</keyword>
<dbReference type="EMBL" id="HE601899">
    <property type="protein sequence ID" value="CCD83190.1"/>
    <property type="molecule type" value="Genomic_DNA"/>
</dbReference>
<accession>Q1HTU5</accession>
<protein>
    <submittedName>
        <fullName evidence="2">Hypothetical pox protein</fullName>
    </submittedName>
    <submittedName>
        <fullName evidence="1">I5L</fullName>
    </submittedName>
</protein>
<dbReference type="KEGG" id="vg:18158416"/>
<organism evidence="1">
    <name type="scientific">Squirrelpox virus</name>
    <dbReference type="NCBI Taxonomy" id="240426"/>
    <lineage>
        <taxon>Viruses</taxon>
        <taxon>Varidnaviria</taxon>
        <taxon>Bamfordvirae</taxon>
        <taxon>Nucleocytoviricota</taxon>
        <taxon>Pokkesviricetes</taxon>
        <taxon>Chitovirales</taxon>
        <taxon>Poxviridae</taxon>
        <taxon>Chordopoxvirinae</taxon>
        <taxon>Sciuripoxvirus</taxon>
        <taxon>Sciuripoxvirus squirrelpox</taxon>
    </lineage>
</organism>